<dbReference type="Gene3D" id="2.40.128.130">
    <property type="entry name" value="Autotransporter beta-domain"/>
    <property type="match status" value="1"/>
</dbReference>
<proteinExistence type="predicted"/>
<dbReference type="InterPro" id="IPR006315">
    <property type="entry name" value="OM_autotransptr_brl_dom"/>
</dbReference>
<dbReference type="InterPro" id="IPR011050">
    <property type="entry name" value="Pectin_lyase_fold/virulence"/>
</dbReference>
<reference evidence="3" key="1">
    <citation type="submission" date="2023-05" db="EMBL/GenBank/DDBJ databases">
        <title>Anaerotaeda fermentans gen. nov., sp. nov., a novel anaerobic planctomycete of the new family within the order Sedimentisphaerales isolated from Taman Peninsula, Russia.</title>
        <authorList>
            <person name="Khomyakova M.A."/>
            <person name="Merkel A.Y."/>
            <person name="Slobodkin A.I."/>
        </authorList>
    </citation>
    <scope>NUCLEOTIDE SEQUENCE</scope>
    <source>
        <strain evidence="3">M17dextr</strain>
    </source>
</reference>
<feature type="domain" description="Autotransporter" evidence="2">
    <location>
        <begin position="2171"/>
        <end position="2450"/>
    </location>
</feature>
<name>A0AAW6U463_9BACT</name>
<dbReference type="EMBL" id="JASCXX010000032">
    <property type="protein sequence ID" value="MDI6451289.1"/>
    <property type="molecule type" value="Genomic_DNA"/>
</dbReference>
<dbReference type="Proteomes" id="UP001431776">
    <property type="component" value="Unassembled WGS sequence"/>
</dbReference>
<gene>
    <name evidence="3" type="ORF">QJ522_19665</name>
</gene>
<evidence type="ECO:0000313" key="4">
    <source>
        <dbReference type="Proteomes" id="UP001431776"/>
    </source>
</evidence>
<dbReference type="SUPFAM" id="SSF51126">
    <property type="entry name" value="Pectin lyase-like"/>
    <property type="match status" value="1"/>
</dbReference>
<evidence type="ECO:0000256" key="1">
    <source>
        <dbReference type="SAM" id="MobiDB-lite"/>
    </source>
</evidence>
<keyword evidence="4" id="KW-1185">Reference proteome</keyword>
<evidence type="ECO:0000313" key="3">
    <source>
        <dbReference type="EMBL" id="MDI6451289.1"/>
    </source>
</evidence>
<dbReference type="Gene3D" id="2.160.20.160">
    <property type="match status" value="1"/>
</dbReference>
<comment type="caution">
    <text evidence="3">The sequence shown here is derived from an EMBL/GenBank/DDBJ whole genome shotgun (WGS) entry which is preliminary data.</text>
</comment>
<evidence type="ECO:0000259" key="2">
    <source>
        <dbReference type="PROSITE" id="PS51208"/>
    </source>
</evidence>
<dbReference type="GO" id="GO:0019867">
    <property type="term" value="C:outer membrane"/>
    <property type="evidence" value="ECO:0007669"/>
    <property type="project" value="InterPro"/>
</dbReference>
<dbReference type="SMART" id="SM00869">
    <property type="entry name" value="Autotransporter"/>
    <property type="match status" value="1"/>
</dbReference>
<protein>
    <submittedName>
        <fullName evidence="3">Autotransporter outer membrane beta-barrel domain-containing protein</fullName>
    </submittedName>
</protein>
<dbReference type="RefSeq" id="WP_349246697.1">
    <property type="nucleotide sequence ID" value="NZ_JASCXX010000032.1"/>
</dbReference>
<dbReference type="Pfam" id="PF03797">
    <property type="entry name" value="Autotransporter"/>
    <property type="match status" value="1"/>
</dbReference>
<dbReference type="NCBIfam" id="TIGR01414">
    <property type="entry name" value="autotrans_barl"/>
    <property type="match status" value="1"/>
</dbReference>
<feature type="region of interest" description="Disordered" evidence="1">
    <location>
        <begin position="578"/>
        <end position="598"/>
    </location>
</feature>
<sequence>MAGTAGNDILYNAQPLDVNAVLATSSDEDVTTAATGIDGLAGNDSIAAAANVVANASSTMNAPYVPFRLGGTTAASSSKGLLGGDGADLLLNLASIFPTALSHAEIMEVILQLDVGATDFSTASTSQAIGIEGGAGPDHIESTGALSAGATSQTLVKEARISAVEVPLESYAFGDATTSAKSVAVGILGDTLTGTSAVTPGAIEIITNHGSLSAVASATSATEQGMVELIGAARVDDSTTASASAAGIVGGSNDNRITNYHTIYSEAVSSADMTSVEIKMKGFMLKPAFDLFGLDVGTFQTVADSLAVGIAGNAGDDTIINAGSGGTGEIEVYARAEADSEIYTFSVSPPLGGGGGQAAGALVASGLALPQVVAATGDDSAPAYGDASTVATSYTAGILAGAGDDTVTNDTFLTSRAESEASNLTLSVDVALSKTSLLPLPGAAVADASTRAVAASRGIDGGDGDDVITNSAAVTASATADADSLGIAATIKGSMEGLSAGVSVTDASSTAAATSKGIVGGAGGDTITNTGVVTSTASASDNSTSVSATLAGDKIGVAVGVTVADAVSRATAYSVGIDAEDTGGNESTSTTEQNDVITNEGLIQSTAGSTSHGDAVGVSIAASLQGVSVSVAVTEADVASEAYATGVRSGIGQDTIENRGPSSAGIHATATATSSSDSVSVAVSGGWIGVAMGASYAEANTEANSGAVGVEAGDSNDVVTNASQIVTSSTATASSTAVSVTAALAPKGFSAGVAMAETRTDSAADATGIDAGDGDDTIDNTGVVATSSTATTTTKTVTVNFAEAGAAVADVSSQARASATGIEGGAGTDVLTNSGSVVTTATSTADDTSGTANLLGYARADIASTSTAMAIGMRGEALTNTSGASIATTATANAYADNYVVQGGGVEFAKVGSQADARATGMAGTALADTISNDGTISSIANSEIMASNFSFNLVGAQLGSVGVNATGTAVGIDAGDGANTIINDANGQISTFADLSTTSVDTEVGILSAQFIRSGVTADAWSHGILAGADDDTIHNRGSIDATANALGEAGGASLGLMSMSLVGALASADISGIHSGGGDDAITNTGTIRAGAIRTGDNYLAKAETAAVSFDLFSLVMSSLGAGADVTGIRAGDGDDTVSNYGTIFIGDEGDDDACTASRAMVIGRSLSYGGQILGATMAFAGSSARIASVGIDGGAGDDVLTNYEEGNITVKARSYADVDSVTYQTLGLLDTFAEANAFSEAQATGIYGGDGNDVITNYGAVTADALTVADAESYADVGLGSNPHGVSEAEATAHAAGIDGGAQGSKEIHNFGQVTAVANAGARPRARSDSGTMNTYAKGYGLADSHAFGITSQGWHNLVTNHETGSISVTALAGTYDTLGNTGYVNCDEIAVSGAGYAWAPLKADGVGIALADGNDIVINDGSITVFSHVDGSIYTHTLNRSAVNANPDSDARSYVLGQATGIAAGAGANEVTNNGLLTVEASSYAAPKAYSWSAFVSSSADAYGVSDAVAVGLEADGAITNSLSGVLDVTAKARSWANAPTESESATATALLTAEATGFGTFTDDASTELQRIINHGTATVRALAGEEDGNYCANVHSKLTSGAATANSTGTLTVDAAGVRVGDGAKEIINTGTLHVLGKEDYRLANATAVSRYNNATANSHGTGIATAAGVLAASGDNRVYNSGTMDVQTDINIYARSWSDSDWKTTYATAVARAEAAAQGIRVGDGDDEIVNTGSLTVASTARATSYARSDEYATSTATSEAVAIGIDGGSGANTIVNEGDMHISAAAWVFVSAAGDYPTRTPDATARAIGITAGHDGSYILNSGTLEVQTSEYENLLVSGQGLAIGILGGDGDDVIVNEGSIVTRTGGSLLASGSGLAVDAGAGDDTVVLADGSSVIGDVLLGLGDDTLVLAGRPVVDGLIRAGDDTDTLVLDGAGWFGHHLEGFDRVMKQGPGTYTVSGLSPATRLDLREGTLEIDGDYQFAEAGLLTTVARPDGSGGQLKIGGTGALDGTLAVEREQGLYQPATYDIVAAEALSGSFTDVLLPESSLLLEFSMEQTADHVQVSVTPHSYASAASNEVEASTGDYLDRIAPQATGNLANTLGTFQTLSPNEFGAAFASLSPAVYDSAATTTFNATTQYNQTLFKRMHSTRSHIESTDGSLAYSQTERHAVWMDGFGNWARQDSQDGFAGYDYRLAGAALGADRLMADDLLVGVSYGQSQADIDMQNNLGKGDIDSYFGSLYGSYFTDRMYVDATLSYGRQRYRSTRRIEVGALNGAAHSSHDGDVYSAHGETGWNLHLHRWTLQPFAALRYTFLDEQSYAESGAEGVNLRVNDRKTDALTSNLGLRFACHFEKDDWLCIPEATIAWDHDFDLDDRRITAAFEGAPATTFVTDGRPIDRDGVVLGGALTVIRKNNLSLSLRYTGELRSHSRAHALTGGIRYEF</sequence>
<accession>A0AAW6U463</accession>
<dbReference type="PROSITE" id="PS51208">
    <property type="entry name" value="AUTOTRANSPORTER"/>
    <property type="match status" value="1"/>
</dbReference>
<dbReference type="SUPFAM" id="SSF103515">
    <property type="entry name" value="Autotransporter"/>
    <property type="match status" value="1"/>
</dbReference>
<dbReference type="PRINTS" id="PR00313">
    <property type="entry name" value="CABNDNGRPT"/>
</dbReference>
<dbReference type="InterPro" id="IPR036709">
    <property type="entry name" value="Autotransporte_beta_dom_sf"/>
</dbReference>
<organism evidence="3 4">
    <name type="scientific">Anaerobaca lacustris</name>
    <dbReference type="NCBI Taxonomy" id="3044600"/>
    <lineage>
        <taxon>Bacteria</taxon>
        <taxon>Pseudomonadati</taxon>
        <taxon>Planctomycetota</taxon>
        <taxon>Phycisphaerae</taxon>
        <taxon>Sedimentisphaerales</taxon>
        <taxon>Anaerobacaceae</taxon>
        <taxon>Anaerobaca</taxon>
    </lineage>
</organism>
<dbReference type="InterPro" id="IPR005546">
    <property type="entry name" value="Autotransporte_beta"/>
</dbReference>
<feature type="compositionally biased region" description="Polar residues" evidence="1">
    <location>
        <begin position="584"/>
        <end position="598"/>
    </location>
</feature>